<accession>A0A1H7U2A8</accession>
<evidence type="ECO:0000313" key="2">
    <source>
        <dbReference type="Proteomes" id="UP000182764"/>
    </source>
</evidence>
<organism evidence="1 2">
    <name type="scientific">Streptococcus gallolyticus</name>
    <dbReference type="NCBI Taxonomy" id="315405"/>
    <lineage>
        <taxon>Bacteria</taxon>
        <taxon>Bacillati</taxon>
        <taxon>Bacillota</taxon>
        <taxon>Bacilli</taxon>
        <taxon>Lactobacillales</taxon>
        <taxon>Streptococcaceae</taxon>
        <taxon>Streptococcus</taxon>
    </lineage>
</organism>
<proteinExistence type="predicted"/>
<evidence type="ECO:0000313" key="1">
    <source>
        <dbReference type="EMBL" id="SEL91220.1"/>
    </source>
</evidence>
<dbReference type="Proteomes" id="UP000182764">
    <property type="component" value="Unassembled WGS sequence"/>
</dbReference>
<dbReference type="EMBL" id="FOBM01000001">
    <property type="protein sequence ID" value="SEL91220.1"/>
    <property type="molecule type" value="Genomic_DNA"/>
</dbReference>
<name>A0A1H7U2A8_9STRE</name>
<reference evidence="1 2" key="1">
    <citation type="submission" date="2016-10" db="EMBL/GenBank/DDBJ databases">
        <authorList>
            <person name="de Groot N.N."/>
        </authorList>
    </citation>
    <scope>NUCLEOTIDE SEQUENCE [LARGE SCALE GENOMIC DNA]</scope>
    <source>
        <strain evidence="1 2">VTM1R29</strain>
    </source>
</reference>
<dbReference type="RefSeq" id="WP_074595518.1">
    <property type="nucleotide sequence ID" value="NZ_FNUH01000002.1"/>
</dbReference>
<dbReference type="AlphaFoldDB" id="A0A1H7U2A8"/>
<protein>
    <submittedName>
        <fullName evidence="1">Uncharacterized protein</fullName>
    </submittedName>
</protein>
<sequence length="85" mass="9380">MSITEKNEKIAEKVVATHKTIEKTVVGAYKATEIGAVNGFNKVSDKFIEKFFTKDGESVEEAKKRLAASAEKSKAINEKAKSHKH</sequence>
<gene>
    <name evidence="1" type="ORF">SAMN04487839_101196</name>
</gene>